<evidence type="ECO:0000259" key="1">
    <source>
        <dbReference type="Pfam" id="PF00814"/>
    </source>
</evidence>
<keyword evidence="2" id="KW-0012">Acyltransferase</keyword>
<feature type="domain" description="Gcp-like" evidence="1">
    <location>
        <begin position="41"/>
        <end position="128"/>
    </location>
</feature>
<dbReference type="InterPro" id="IPR043129">
    <property type="entry name" value="ATPase_NBD"/>
</dbReference>
<dbReference type="Proteomes" id="UP001595683">
    <property type="component" value="Unassembled WGS sequence"/>
</dbReference>
<evidence type="ECO:0000313" key="3">
    <source>
        <dbReference type="Proteomes" id="UP001595683"/>
    </source>
</evidence>
<sequence>MADAAPHDRRRLVIDSATESCSVALFEDGALIAGECLMLGRGHAEKLVPMIAALPDRGRAATILVNSGPGSFTGIRVGLAAARALALAWNATVRSYHSPDLIAAMARAQHGGPVAVDVVMTGGHGEWFVRPFDADGLALAPLASLSPDAALARLSAPLVAGSQAAACADARPGVTAMPLWPDARQAGLLPATALGDGAAPAYGRAPDARLPGGVLPA</sequence>
<dbReference type="RefSeq" id="WP_229815130.1">
    <property type="nucleotide sequence ID" value="NZ_BMZP01000004.1"/>
</dbReference>
<dbReference type="InterPro" id="IPR000905">
    <property type="entry name" value="Gcp-like_dom"/>
</dbReference>
<dbReference type="SUPFAM" id="SSF53067">
    <property type="entry name" value="Actin-like ATPase domain"/>
    <property type="match status" value="1"/>
</dbReference>
<protein>
    <submittedName>
        <fullName evidence="2">tRNA (Adenosine(37)-N6)-threonylcarbamoyltransferase complex dimerization subunit type 1 TsaB</fullName>
        <ecNumber evidence="2">2.3.1.234</ecNumber>
    </submittedName>
</protein>
<dbReference type="EC" id="2.3.1.234" evidence="2"/>
<keyword evidence="3" id="KW-1185">Reference proteome</keyword>
<name>A0ABV7V6M7_9SPHN</name>
<gene>
    <name evidence="2" type="primary">tsaB</name>
    <name evidence="2" type="ORF">ACFOOT_14535</name>
</gene>
<dbReference type="Pfam" id="PF00814">
    <property type="entry name" value="TsaD"/>
    <property type="match status" value="1"/>
</dbReference>
<dbReference type="Gene3D" id="3.30.420.40">
    <property type="match status" value="2"/>
</dbReference>
<keyword evidence="2" id="KW-0808">Transferase</keyword>
<dbReference type="GO" id="GO:0061711">
    <property type="term" value="F:tRNA N(6)-L-threonylcarbamoyladenine synthase activity"/>
    <property type="evidence" value="ECO:0007669"/>
    <property type="project" value="UniProtKB-EC"/>
</dbReference>
<organism evidence="2 3">
    <name type="scientific">Novosphingobium pokkalii</name>
    <dbReference type="NCBI Taxonomy" id="1770194"/>
    <lineage>
        <taxon>Bacteria</taxon>
        <taxon>Pseudomonadati</taxon>
        <taxon>Pseudomonadota</taxon>
        <taxon>Alphaproteobacteria</taxon>
        <taxon>Sphingomonadales</taxon>
        <taxon>Sphingomonadaceae</taxon>
        <taxon>Novosphingobium</taxon>
    </lineage>
</organism>
<comment type="caution">
    <text evidence="2">The sequence shown here is derived from an EMBL/GenBank/DDBJ whole genome shotgun (WGS) entry which is preliminary data.</text>
</comment>
<proteinExistence type="predicted"/>
<dbReference type="InterPro" id="IPR022496">
    <property type="entry name" value="T6A_TsaB"/>
</dbReference>
<accession>A0ABV7V6M7</accession>
<dbReference type="EMBL" id="JBHRYE010000022">
    <property type="protein sequence ID" value="MFC3672637.1"/>
    <property type="molecule type" value="Genomic_DNA"/>
</dbReference>
<evidence type="ECO:0000313" key="2">
    <source>
        <dbReference type="EMBL" id="MFC3672637.1"/>
    </source>
</evidence>
<dbReference type="NCBIfam" id="TIGR03725">
    <property type="entry name" value="T6A_YeaZ"/>
    <property type="match status" value="1"/>
</dbReference>
<reference evidence="3" key="1">
    <citation type="journal article" date="2019" name="Int. J. Syst. Evol. Microbiol.">
        <title>The Global Catalogue of Microorganisms (GCM) 10K type strain sequencing project: providing services to taxonomists for standard genome sequencing and annotation.</title>
        <authorList>
            <consortium name="The Broad Institute Genomics Platform"/>
            <consortium name="The Broad Institute Genome Sequencing Center for Infectious Disease"/>
            <person name="Wu L."/>
            <person name="Ma J."/>
        </authorList>
    </citation>
    <scope>NUCLEOTIDE SEQUENCE [LARGE SCALE GENOMIC DNA]</scope>
    <source>
        <strain evidence="3">KCTC 42224</strain>
    </source>
</reference>